<keyword evidence="5" id="KW-1185">Reference proteome</keyword>
<protein>
    <recommendedName>
        <fullName evidence="3">NAD-dependent epimerase/dehydratase domain-containing protein</fullName>
    </recommendedName>
</protein>
<dbReference type="RefSeq" id="XP_002547233.1">
    <property type="nucleotide sequence ID" value="XM_002547187.1"/>
</dbReference>
<dbReference type="OrthoDB" id="2735536at2759"/>
<evidence type="ECO:0000256" key="2">
    <source>
        <dbReference type="ARBA" id="ARBA00023445"/>
    </source>
</evidence>
<evidence type="ECO:0000313" key="4">
    <source>
        <dbReference type="EMBL" id="EER34678.1"/>
    </source>
</evidence>
<dbReference type="AlphaFoldDB" id="C5M6Q8"/>
<reference evidence="4 5" key="1">
    <citation type="journal article" date="2009" name="Nature">
        <title>Evolution of pathogenicity and sexual reproduction in eight Candida genomes.</title>
        <authorList>
            <person name="Butler G."/>
            <person name="Rasmussen M.D."/>
            <person name="Lin M.F."/>
            <person name="Santos M.A."/>
            <person name="Sakthikumar S."/>
            <person name="Munro C.A."/>
            <person name="Rheinbay E."/>
            <person name="Grabherr M."/>
            <person name="Forche A."/>
            <person name="Reedy J.L."/>
            <person name="Agrafioti I."/>
            <person name="Arnaud M.B."/>
            <person name="Bates S."/>
            <person name="Brown A.J."/>
            <person name="Brunke S."/>
            <person name="Costanzo M.C."/>
            <person name="Fitzpatrick D.A."/>
            <person name="de Groot P.W."/>
            <person name="Harris D."/>
            <person name="Hoyer L.L."/>
            <person name="Hube B."/>
            <person name="Klis F.M."/>
            <person name="Kodira C."/>
            <person name="Lennard N."/>
            <person name="Logue M.E."/>
            <person name="Martin R."/>
            <person name="Neiman A.M."/>
            <person name="Nikolaou E."/>
            <person name="Quail M.A."/>
            <person name="Quinn J."/>
            <person name="Santos M.C."/>
            <person name="Schmitzberger F.F."/>
            <person name="Sherlock G."/>
            <person name="Shah P."/>
            <person name="Silverstein K.A."/>
            <person name="Skrzypek M.S."/>
            <person name="Soll D."/>
            <person name="Staggs R."/>
            <person name="Stansfield I."/>
            <person name="Stumpf M.P."/>
            <person name="Sudbery P.E."/>
            <person name="Srikantha T."/>
            <person name="Zeng Q."/>
            <person name="Berman J."/>
            <person name="Berriman M."/>
            <person name="Heitman J."/>
            <person name="Gow N.A."/>
            <person name="Lorenz M.C."/>
            <person name="Birren B.W."/>
            <person name="Kellis M."/>
            <person name="Cuomo C.A."/>
        </authorList>
    </citation>
    <scope>NUCLEOTIDE SEQUENCE [LARGE SCALE GENOMIC DNA]</scope>
    <source>
        <strain evidence="5">ATCC MYA-3404 / T1</strain>
    </source>
</reference>
<dbReference type="InterPro" id="IPR036291">
    <property type="entry name" value="NAD(P)-bd_dom_sf"/>
</dbReference>
<dbReference type="PANTHER" id="PTHR10366:SF564">
    <property type="entry name" value="STEROL-4-ALPHA-CARBOXYLATE 3-DEHYDROGENASE, DECARBOXYLATING"/>
    <property type="match status" value="1"/>
</dbReference>
<dbReference type="eggNOG" id="KOG1502">
    <property type="taxonomic scope" value="Eukaryota"/>
</dbReference>
<dbReference type="Pfam" id="PF01370">
    <property type="entry name" value="Epimerase"/>
    <property type="match status" value="1"/>
</dbReference>
<comment type="similarity">
    <text evidence="2">Belongs to the NAD(P)-dependent epimerase/dehydratase family. Dihydroflavonol-4-reductase subfamily.</text>
</comment>
<name>C5M6Q8_CANTT</name>
<dbReference type="SUPFAM" id="SSF51735">
    <property type="entry name" value="NAD(P)-binding Rossmann-fold domains"/>
    <property type="match status" value="1"/>
</dbReference>
<proteinExistence type="inferred from homology"/>
<dbReference type="CDD" id="cd05227">
    <property type="entry name" value="AR_SDR_e"/>
    <property type="match status" value="1"/>
</dbReference>
<accession>C5M6Q8</accession>
<dbReference type="InterPro" id="IPR001509">
    <property type="entry name" value="Epimerase_deHydtase"/>
</dbReference>
<gene>
    <name evidence="4" type="ORF">CTRG_01539</name>
</gene>
<dbReference type="GeneID" id="8300753"/>
<keyword evidence="1" id="KW-0560">Oxidoreductase</keyword>
<dbReference type="STRING" id="294747.C5M6Q8"/>
<dbReference type="PANTHER" id="PTHR10366">
    <property type="entry name" value="NAD DEPENDENT EPIMERASE/DEHYDRATASE"/>
    <property type="match status" value="1"/>
</dbReference>
<dbReference type="FunFam" id="3.40.50.720:FF:000191">
    <property type="entry name" value="Methylglyoxal reductase (NADPH-dependent)"/>
    <property type="match status" value="1"/>
</dbReference>
<dbReference type="InterPro" id="IPR050425">
    <property type="entry name" value="NAD(P)_dehydrat-like"/>
</dbReference>
<dbReference type="Gene3D" id="3.40.50.720">
    <property type="entry name" value="NAD(P)-binding Rossmann-like Domain"/>
    <property type="match status" value="1"/>
</dbReference>
<dbReference type="EMBL" id="GG692396">
    <property type="protein sequence ID" value="EER34678.1"/>
    <property type="molecule type" value="Genomic_DNA"/>
</dbReference>
<evidence type="ECO:0000256" key="1">
    <source>
        <dbReference type="ARBA" id="ARBA00023002"/>
    </source>
</evidence>
<dbReference type="GO" id="GO:0016616">
    <property type="term" value="F:oxidoreductase activity, acting on the CH-OH group of donors, NAD or NADP as acceptor"/>
    <property type="evidence" value="ECO:0007669"/>
    <property type="project" value="TreeGrafter"/>
</dbReference>
<organism evidence="4 5">
    <name type="scientific">Candida tropicalis (strain ATCC MYA-3404 / T1)</name>
    <name type="common">Yeast</name>
    <dbReference type="NCBI Taxonomy" id="294747"/>
    <lineage>
        <taxon>Eukaryota</taxon>
        <taxon>Fungi</taxon>
        <taxon>Dikarya</taxon>
        <taxon>Ascomycota</taxon>
        <taxon>Saccharomycotina</taxon>
        <taxon>Pichiomycetes</taxon>
        <taxon>Debaryomycetaceae</taxon>
        <taxon>Candida/Lodderomyces clade</taxon>
        <taxon>Candida</taxon>
    </lineage>
</organism>
<sequence length="335" mass="36665">MSSSTTVFVSGATGYIAQHIVKELLTNGYKVIGSARSEAKGKDLKDLVNSENFSYVVIPDISVVDAFDQALKDHPEITVFIHAASPVVFDTTDPKKDVLDPAIEGTKNVLNAINQYGTNVSRLVVTSSTAAILPGLDFVKDKVFTEDDWNPCTIEIGISEPSKSYFVSKTFAEKAVWEFVKAQEPHFQVSVVNPSIVFGPQAYEIKDKSKLNSSSEILAGIFRLKADDQFPQLAGASVDVRDVAKAHLVGFEKDEAINKRLLLSNELFTPDLAAHIIKKNFPDYQGPSGDLTRSDQIIENAVSKIDSSRTNKILGFELISLEESVIDAYKQFIGA</sequence>
<dbReference type="Proteomes" id="UP000002037">
    <property type="component" value="Unassembled WGS sequence"/>
</dbReference>
<feature type="domain" description="NAD-dependent epimerase/dehydratase" evidence="3">
    <location>
        <begin position="7"/>
        <end position="253"/>
    </location>
</feature>
<dbReference type="VEuPathDB" id="FungiDB:CTRG_01539"/>
<dbReference type="KEGG" id="ctp:CTRG_01539"/>
<evidence type="ECO:0000259" key="3">
    <source>
        <dbReference type="Pfam" id="PF01370"/>
    </source>
</evidence>
<evidence type="ECO:0000313" key="5">
    <source>
        <dbReference type="Proteomes" id="UP000002037"/>
    </source>
</evidence>
<dbReference type="HOGENOM" id="CLU_007383_9_2_1"/>